<organism evidence="2 3">
    <name type="scientific">Cervus elaphus hippelaphus</name>
    <name type="common">European red deer</name>
    <dbReference type="NCBI Taxonomy" id="46360"/>
    <lineage>
        <taxon>Eukaryota</taxon>
        <taxon>Metazoa</taxon>
        <taxon>Chordata</taxon>
        <taxon>Craniata</taxon>
        <taxon>Vertebrata</taxon>
        <taxon>Euteleostomi</taxon>
        <taxon>Mammalia</taxon>
        <taxon>Eutheria</taxon>
        <taxon>Laurasiatheria</taxon>
        <taxon>Artiodactyla</taxon>
        <taxon>Ruminantia</taxon>
        <taxon>Pecora</taxon>
        <taxon>Cervidae</taxon>
        <taxon>Cervinae</taxon>
        <taxon>Cervus</taxon>
    </lineage>
</organism>
<comment type="caution">
    <text evidence="2">The sequence shown here is derived from an EMBL/GenBank/DDBJ whole genome shotgun (WGS) entry which is preliminary data.</text>
</comment>
<gene>
    <name evidence="2" type="ORF">Celaphus_00010490</name>
</gene>
<accession>A0A212C8V6</accession>
<dbReference type="PANTHER" id="PTHR21633:SF24">
    <property type="entry name" value="IQ DOMAIN-CONTAINING PROTEIN F5"/>
    <property type="match status" value="1"/>
</dbReference>
<proteinExistence type="predicted"/>
<dbReference type="InterPro" id="IPR039887">
    <property type="entry name" value="IQCF"/>
</dbReference>
<sequence length="202" mass="23468">MGPKVRIVITEENKAIVSIQAWWRGTLVRRTLLHAALRAWIIQCWWKQKLVLLMESRRRVALDAFARQEWAVVKLQSWVRMWCIRLRYLRLLHAVRIIQVYWRWHSCHTRGFIQGHYDLKENQLNLQLEISLGSQAWVNDLNVKLQVRGCDHAVAPEEGTGLAVVALPVVLDDIDGIEHLAVSPVDAPHTDQRLELDHCPLS</sequence>
<evidence type="ECO:0000256" key="1">
    <source>
        <dbReference type="ARBA" id="ARBA00022737"/>
    </source>
</evidence>
<name>A0A212C8V6_CEREH</name>
<dbReference type="FunFam" id="1.20.5.190:FF:000015">
    <property type="entry name" value="IQ motif containing F5"/>
    <property type="match status" value="1"/>
</dbReference>
<keyword evidence="3" id="KW-1185">Reference proteome</keyword>
<dbReference type="InterPro" id="IPR000048">
    <property type="entry name" value="IQ_motif_EF-hand-BS"/>
</dbReference>
<dbReference type="Proteomes" id="UP000242450">
    <property type="component" value="Chromosome 24"/>
</dbReference>
<dbReference type="PANTHER" id="PTHR21633">
    <property type="entry name" value="IQ MOTIF CONTAINING F"/>
    <property type="match status" value="1"/>
</dbReference>
<dbReference type="GO" id="GO:0005516">
    <property type="term" value="F:calmodulin binding"/>
    <property type="evidence" value="ECO:0007669"/>
    <property type="project" value="TreeGrafter"/>
</dbReference>
<dbReference type="OrthoDB" id="252964at2759"/>
<dbReference type="Gene3D" id="1.20.5.190">
    <property type="match status" value="2"/>
</dbReference>
<dbReference type="FunFam" id="1.20.5.190:FF:000014">
    <property type="entry name" value="IQ motif containing F5"/>
    <property type="match status" value="1"/>
</dbReference>
<dbReference type="EMBL" id="MKHE01000024">
    <property type="protein sequence ID" value="OWK02433.1"/>
    <property type="molecule type" value="Genomic_DNA"/>
</dbReference>
<dbReference type="AlphaFoldDB" id="A0A212C8V6"/>
<keyword evidence="1" id="KW-0677">Repeat</keyword>
<evidence type="ECO:0000313" key="2">
    <source>
        <dbReference type="EMBL" id="OWK02433.1"/>
    </source>
</evidence>
<feature type="non-terminal residue" evidence="2">
    <location>
        <position position="202"/>
    </location>
</feature>
<dbReference type="PROSITE" id="PS50096">
    <property type="entry name" value="IQ"/>
    <property type="match status" value="2"/>
</dbReference>
<protein>
    <submittedName>
        <fullName evidence="2">IQCF5</fullName>
    </submittedName>
</protein>
<dbReference type="Pfam" id="PF00612">
    <property type="entry name" value="IQ"/>
    <property type="match status" value="2"/>
</dbReference>
<reference evidence="2 3" key="1">
    <citation type="journal article" date="2018" name="Mol. Genet. Genomics">
        <title>The red deer Cervus elaphus genome CerEla1.0: sequencing, annotating, genes, and chromosomes.</title>
        <authorList>
            <person name="Bana N.A."/>
            <person name="Nyiri A."/>
            <person name="Nagy J."/>
            <person name="Frank K."/>
            <person name="Nagy T."/>
            <person name="Steger V."/>
            <person name="Schiller M."/>
            <person name="Lakatos P."/>
            <person name="Sugar L."/>
            <person name="Horn P."/>
            <person name="Barta E."/>
            <person name="Orosz L."/>
        </authorList>
    </citation>
    <scope>NUCLEOTIDE SEQUENCE [LARGE SCALE GENOMIC DNA]</scope>
    <source>
        <strain evidence="2">Hungarian</strain>
    </source>
</reference>
<evidence type="ECO:0000313" key="3">
    <source>
        <dbReference type="Proteomes" id="UP000242450"/>
    </source>
</evidence>
<dbReference type="SMART" id="SM00015">
    <property type="entry name" value="IQ"/>
    <property type="match status" value="2"/>
</dbReference>